<feature type="transmembrane region" description="Helical" evidence="1">
    <location>
        <begin position="1390"/>
        <end position="1409"/>
    </location>
</feature>
<name>A0A1Y1V0R5_9FUNG</name>
<evidence type="ECO:0000256" key="1">
    <source>
        <dbReference type="SAM" id="Phobius"/>
    </source>
</evidence>
<reference evidence="3 4" key="2">
    <citation type="submission" date="2016-08" db="EMBL/GenBank/DDBJ databases">
        <title>Pervasive Adenine N6-methylation of Active Genes in Fungi.</title>
        <authorList>
            <consortium name="DOE Joint Genome Institute"/>
            <person name="Mondo S.J."/>
            <person name="Dannebaum R.O."/>
            <person name="Kuo R.C."/>
            <person name="Labutti K."/>
            <person name="Haridas S."/>
            <person name="Kuo A."/>
            <person name="Salamov A."/>
            <person name="Ahrendt S.R."/>
            <person name="Lipzen A."/>
            <person name="Sullivan W."/>
            <person name="Andreopoulos W.B."/>
            <person name="Clum A."/>
            <person name="Lindquist E."/>
            <person name="Daum C."/>
            <person name="Ramamoorthy G.K."/>
            <person name="Gryganskyi A."/>
            <person name="Culley D."/>
            <person name="Magnuson J.K."/>
            <person name="James T.Y."/>
            <person name="O'Malley M.A."/>
            <person name="Stajich J.E."/>
            <person name="Spatafora J.W."/>
            <person name="Visel A."/>
            <person name="Grigoriev I.V."/>
        </authorList>
    </citation>
    <scope>NUCLEOTIDE SEQUENCE [LARGE SCALE GENOMIC DNA]</scope>
    <source>
        <strain evidence="4">finn</strain>
    </source>
</reference>
<keyword evidence="1" id="KW-1133">Transmembrane helix</keyword>
<keyword evidence="1" id="KW-0472">Membrane</keyword>
<gene>
    <name evidence="3" type="ORF">BCR36DRAFT_124175</name>
</gene>
<dbReference type="OrthoDB" id="2143558at2759"/>
<reference evidence="3 4" key="1">
    <citation type="submission" date="2016-08" db="EMBL/GenBank/DDBJ databases">
        <title>Genomes of anaerobic fungi encode conserved fungal cellulosomes for biomass hydrolysis.</title>
        <authorList>
            <consortium name="DOE Joint Genome Institute"/>
            <person name="Haitjema C.H."/>
            <person name="Gilmore S.P."/>
            <person name="Henske J.K."/>
            <person name="Solomon K.V."/>
            <person name="De Groot R."/>
            <person name="Kuo A."/>
            <person name="Mondo S.J."/>
            <person name="Salamov A.A."/>
            <person name="Labutti K."/>
            <person name="Zhao Z."/>
            <person name="Chiniquy J."/>
            <person name="Barry K."/>
            <person name="Brewer H.M."/>
            <person name="Purvine S.O."/>
            <person name="Wright A.T."/>
            <person name="Boxma B."/>
            <person name="Van Alen T."/>
            <person name="Hackstein J.H."/>
            <person name="Baker S.E."/>
            <person name="Grigoriev I.V."/>
            <person name="O'Malley M.A."/>
        </authorList>
    </citation>
    <scope>NUCLEOTIDE SEQUENCE [LARGE SCALE GENOMIC DNA]</scope>
    <source>
        <strain evidence="4">finn</strain>
    </source>
</reference>
<evidence type="ECO:0000256" key="2">
    <source>
        <dbReference type="SAM" id="SignalP"/>
    </source>
</evidence>
<keyword evidence="2" id="KW-0732">Signal</keyword>
<accession>A0A1Y1V0R5</accession>
<keyword evidence="1" id="KW-0812">Transmembrane</keyword>
<protein>
    <submittedName>
        <fullName evidence="3">Scaffoldin</fullName>
    </submittedName>
</protein>
<evidence type="ECO:0000313" key="3">
    <source>
        <dbReference type="EMBL" id="ORX44739.1"/>
    </source>
</evidence>
<feature type="signal peptide" evidence="2">
    <location>
        <begin position="1"/>
        <end position="24"/>
    </location>
</feature>
<organism evidence="3 4">
    <name type="scientific">Piromyces finnis</name>
    <dbReference type="NCBI Taxonomy" id="1754191"/>
    <lineage>
        <taxon>Eukaryota</taxon>
        <taxon>Fungi</taxon>
        <taxon>Fungi incertae sedis</taxon>
        <taxon>Chytridiomycota</taxon>
        <taxon>Chytridiomycota incertae sedis</taxon>
        <taxon>Neocallimastigomycetes</taxon>
        <taxon>Neocallimastigales</taxon>
        <taxon>Neocallimastigaceae</taxon>
        <taxon>Piromyces</taxon>
    </lineage>
</organism>
<keyword evidence="4" id="KW-1185">Reference proteome</keyword>
<evidence type="ECO:0000313" key="4">
    <source>
        <dbReference type="Proteomes" id="UP000193719"/>
    </source>
</evidence>
<feature type="chain" id="PRO_5012756382" evidence="2">
    <location>
        <begin position="25"/>
        <end position="1410"/>
    </location>
</feature>
<sequence length="1410" mass="155316">MKRRNIINLLSTLCALLATKGVSADIPKCTESRDNNGITYNIDNQGYNYCIYNKKLCSFSDVQSSSTTAPAELDIKESGLYFLKKGNDYQEISGSDDTESVSAELISVVAESSKQKEVTVQTISKGHYINYNKEIIYCTDGKSCVVKNPTGQNALFFIQNPISGKGLIKWENEAENYDITDGYYLNGSGTSPLILCKNKECKEVSATAYNVYLDASDNSSQNLITCSADTTDPSKVVCTSERGEEGASYINSSEIDKATKPLIQCIRSKCKTVEVTESSVYYEDKKDQSKIIQCTSAPKCTKISGTVGDIYVGKRGDGETDAIIKCVNAGTESVVVKCTMDTNPAKDGYYLNTGSDSSNNQVIACDDGCKSLKVNPGYYKNANSSESDGSDEYIECNNECKIAKATSIKQCPTDLSAVSISEACVSKSSTNEYTLKLLYKNTNVTEYTYNTSDLYFHTSISSFPSISSGNGVTTLFRLSKYGIERYIASGVISVNPSSNQLVTDVNSNVIGTDVNLYDCSSSTKICNKRSSCQANSYMYDAENKKAIYCDKDEKLTDVSSTSGYYIDSATVISNRTPYIISCEGSTCTHLLPTVASYFVNSGNDNDTKALIYCNGSTCITTTASTGNYIGNQQAGIITCTSQTNCVYKDASSTGNDSNYINSGSNKASFALIGCTKKGCVPKAANTGYYFSDNVSSLINCESNNICNLINPTVNYYYYADTSDTGKNYIINCSKISASIVCAKEVADIGSYITSQSNRLITCSANGGCKQEIAKPGYYQSAVKITINTPRDLSSVGSESELVSDITSRDSTTTYNIIECSNTNCELLTAEELSNIPICEYNTDKCYITLAYALGKSTVNTISAGGICTNADRSTFYFATDTIVVAPNVIDGSTSTYVYTTTTTNCIVVSKKYADLYYTVGSDIYRLNDGSVSRFYDSGNYFVNVEKNTLINGNNADNYNNENVKLYQCNGTACRILDNPENNTYYADVNKRILKFNVNSDSYSFAYEKDIICIFSNNKCTPNADLNGREFCITYKGEIALAAHDIKNRETGECYKASSISNYIYGYNQYLYKMNLYSATIIDENGYNIVSLSTNNTISTKDYKNRLLSGNSIKIYGCHSSTCKVYEPEEGVYYYDGAAKTIIKKDTNGWVSPSTSGYALVSVNPGEKYIYQFKTELDAVTLISKATTGYYYTVDNEMYDCNDSDKACVLITETDYYFTNTDEIYYCVYDSENLEKTECTKQSCYIGQNYYISGNYYRCEAGSYLTPIKSRYCKYDENVIVNFPTILKEEFPNSIKQAIENIEKNNNSTAVAARSNKKYLSVVPAIFTNCTYNVEETEASYDFVCLNNFVAVNEEDDSLEICSIENLGYVECVDDESNPEKCNPSSAFSRVVFNFFTIAVTIFASLYVMLF</sequence>
<proteinExistence type="predicted"/>
<dbReference type="Proteomes" id="UP000193719">
    <property type="component" value="Unassembled WGS sequence"/>
</dbReference>
<comment type="caution">
    <text evidence="3">The sequence shown here is derived from an EMBL/GenBank/DDBJ whole genome shotgun (WGS) entry which is preliminary data.</text>
</comment>
<dbReference type="STRING" id="1754191.A0A1Y1V0R5"/>
<dbReference type="EMBL" id="MCFH01000044">
    <property type="protein sequence ID" value="ORX44739.1"/>
    <property type="molecule type" value="Genomic_DNA"/>
</dbReference>